<dbReference type="Proteomes" id="UP000472276">
    <property type="component" value="Unassembled WGS sequence"/>
</dbReference>
<sequence length="87" mass="8767">CVASSSSCVFPCVPPVKCNSLSCPASCSSLSCPASCSSLSCPASCSSLSCPASCSSLSCPSPGPQPIQPPFHPLHLNHNRHCSPQCS</sequence>
<proteinExistence type="predicted"/>
<accession>A0AAZ1Y3X0</accession>
<reference evidence="2" key="1">
    <citation type="submission" date="2020-03" db="EMBL/GenBank/DDBJ databases">
        <title>Evolution of repeat sequences and sex chromosomes of tilapia species revealed by chromosome-level genomes.</title>
        <authorList>
            <person name="Xu L."/>
            <person name="Tao W."/>
            <person name="Wang D."/>
            <person name="Zhou Q."/>
        </authorList>
    </citation>
    <scope>NUCLEOTIDE SEQUENCE [LARGE SCALE GENOMIC DNA]</scope>
    <source>
        <strain evidence="2">Israel</strain>
    </source>
</reference>
<keyword evidence="2" id="KW-1185">Reference proteome</keyword>
<protein>
    <submittedName>
        <fullName evidence="1">Uncharacterized protein</fullName>
    </submittedName>
</protein>
<dbReference type="AlphaFoldDB" id="A0AAZ1Y3X0"/>
<name>A0AAZ1Y3X0_OREAU</name>
<reference evidence="1" key="3">
    <citation type="submission" date="2025-09" db="UniProtKB">
        <authorList>
            <consortium name="Ensembl"/>
        </authorList>
    </citation>
    <scope>IDENTIFICATION</scope>
</reference>
<evidence type="ECO:0000313" key="1">
    <source>
        <dbReference type="Ensembl" id="ENSOABP00000075401.1"/>
    </source>
</evidence>
<organism evidence="1 2">
    <name type="scientific">Oreochromis aureus</name>
    <name type="common">Israeli tilapia</name>
    <name type="synonym">Chromis aureus</name>
    <dbReference type="NCBI Taxonomy" id="47969"/>
    <lineage>
        <taxon>Eukaryota</taxon>
        <taxon>Metazoa</taxon>
        <taxon>Chordata</taxon>
        <taxon>Craniata</taxon>
        <taxon>Vertebrata</taxon>
        <taxon>Euteleostomi</taxon>
        <taxon>Actinopterygii</taxon>
        <taxon>Neopterygii</taxon>
        <taxon>Teleostei</taxon>
        <taxon>Neoteleostei</taxon>
        <taxon>Acanthomorphata</taxon>
        <taxon>Ovalentaria</taxon>
        <taxon>Cichlomorphae</taxon>
        <taxon>Cichliformes</taxon>
        <taxon>Cichlidae</taxon>
        <taxon>African cichlids</taxon>
        <taxon>Pseudocrenilabrinae</taxon>
        <taxon>Oreochromini</taxon>
        <taxon>Oreochromis</taxon>
    </lineage>
</organism>
<evidence type="ECO:0000313" key="2">
    <source>
        <dbReference type="Proteomes" id="UP000472276"/>
    </source>
</evidence>
<reference evidence="1" key="2">
    <citation type="submission" date="2025-08" db="UniProtKB">
        <authorList>
            <consortium name="Ensembl"/>
        </authorList>
    </citation>
    <scope>IDENTIFICATION</scope>
</reference>
<dbReference type="Ensembl" id="ENSOABT00000062475.1">
    <property type="protein sequence ID" value="ENSOABP00000075401.1"/>
    <property type="gene ID" value="ENSOABG00000030081.1"/>
</dbReference>